<comment type="caution">
    <text evidence="1">The sequence shown here is derived from an EMBL/GenBank/DDBJ whole genome shotgun (WGS) entry which is preliminary data.</text>
</comment>
<proteinExistence type="predicted"/>
<sequence length="228" mass="23166">MQLATRSVPSRRVHVAGGVRVRPGRTGFLVTLAGLVVGLAGCGQQQADVASVQSGGPGLSKQGVERQDAAARWADGYCVAVGSLVDGLATMPTVDPSTPRRAVQTSSDLLGSMIGGLDNAKRGLQALPPSPVAGGDSVRTSTITEFDGIRARAAAAKQRLDAARNAPSIDQRTLGEASGPLGEVSRLDLLAGFQSYPELATAAGQAPVCQQLTARASATPTVSTTPTP</sequence>
<reference evidence="1 2" key="1">
    <citation type="submission" date="2020-04" db="EMBL/GenBank/DDBJ databases">
        <title>Novel species.</title>
        <authorList>
            <person name="Teo W.F.A."/>
            <person name="Lipun K."/>
            <person name="Srisuk N."/>
            <person name="Duangmal K."/>
        </authorList>
    </citation>
    <scope>NUCLEOTIDE SEQUENCE [LARGE SCALE GENOMIC DNA]</scope>
    <source>
        <strain evidence="1 2">K13G38</strain>
    </source>
</reference>
<evidence type="ECO:0000313" key="1">
    <source>
        <dbReference type="EMBL" id="NKQ58367.1"/>
    </source>
</evidence>
<accession>A0ABX1JEZ8</accession>
<name>A0ABX1JEZ8_9PSEU</name>
<dbReference type="Proteomes" id="UP000715441">
    <property type="component" value="Unassembled WGS sequence"/>
</dbReference>
<keyword evidence="2" id="KW-1185">Reference proteome</keyword>
<dbReference type="EMBL" id="JAAXLS010000054">
    <property type="protein sequence ID" value="NKQ58367.1"/>
    <property type="molecule type" value="Genomic_DNA"/>
</dbReference>
<organism evidence="1 2">
    <name type="scientific">Amycolatopsis acididurans</name>
    <dbReference type="NCBI Taxonomy" id="2724524"/>
    <lineage>
        <taxon>Bacteria</taxon>
        <taxon>Bacillati</taxon>
        <taxon>Actinomycetota</taxon>
        <taxon>Actinomycetes</taxon>
        <taxon>Pseudonocardiales</taxon>
        <taxon>Pseudonocardiaceae</taxon>
        <taxon>Amycolatopsis</taxon>
    </lineage>
</organism>
<gene>
    <name evidence="1" type="ORF">HFP15_36500</name>
</gene>
<protein>
    <recommendedName>
        <fullName evidence="3">Lipoprotein</fullName>
    </recommendedName>
</protein>
<evidence type="ECO:0000313" key="2">
    <source>
        <dbReference type="Proteomes" id="UP000715441"/>
    </source>
</evidence>
<evidence type="ECO:0008006" key="3">
    <source>
        <dbReference type="Google" id="ProtNLM"/>
    </source>
</evidence>